<dbReference type="EMBL" id="BAFN01000001">
    <property type="protein sequence ID" value="GAN33762.1"/>
    <property type="molecule type" value="Genomic_DNA"/>
</dbReference>
<evidence type="ECO:0000313" key="2">
    <source>
        <dbReference type="Proteomes" id="UP000032309"/>
    </source>
</evidence>
<comment type="caution">
    <text evidence="1">The sequence shown here is derived from an EMBL/GenBank/DDBJ whole genome shotgun (WGS) entry which is preliminary data.</text>
</comment>
<accession>A0ABQ0JYE7</accession>
<protein>
    <submittedName>
        <fullName evidence="1">Uncharacterized protein</fullName>
    </submittedName>
</protein>
<evidence type="ECO:0000313" key="1">
    <source>
        <dbReference type="EMBL" id="GAN33762.1"/>
    </source>
</evidence>
<organism evidence="1 2">
    <name type="scientific">Candidatus Brocadia sinica JPN1</name>
    <dbReference type="NCBI Taxonomy" id="1197129"/>
    <lineage>
        <taxon>Bacteria</taxon>
        <taxon>Pseudomonadati</taxon>
        <taxon>Planctomycetota</taxon>
        <taxon>Candidatus Brocadiia</taxon>
        <taxon>Candidatus Brocadiales</taxon>
        <taxon>Candidatus Brocadiaceae</taxon>
        <taxon>Candidatus Brocadia</taxon>
    </lineage>
</organism>
<sequence>MDENNLFAFVLMPFDSRFDDIYRFGIKEPAGQMGILAERVDE</sequence>
<proteinExistence type="predicted"/>
<reference evidence="2" key="1">
    <citation type="journal article" date="2015" name="Genome Announc.">
        <title>Draft Genome Sequence of an Anaerobic Ammonium-Oxidizing Bacterium, "Candidatus Brocadia sinica".</title>
        <authorList>
            <person name="Oshiki M."/>
            <person name="Shinyako-Hata K."/>
            <person name="Satoh H."/>
            <person name="Okabe S."/>
        </authorList>
    </citation>
    <scope>NUCLEOTIDE SEQUENCE [LARGE SCALE GENOMIC DNA]</scope>
    <source>
        <strain evidence="2">JPN1</strain>
    </source>
</reference>
<dbReference type="Proteomes" id="UP000032309">
    <property type="component" value="Unassembled WGS sequence"/>
</dbReference>
<keyword evidence="2" id="KW-1185">Reference proteome</keyword>
<gene>
    <name evidence="1" type="ORF">BROSI_A2296</name>
</gene>
<name>A0ABQ0JYE7_9BACT</name>